<reference evidence="1" key="1">
    <citation type="submission" date="2022-12" db="EMBL/GenBank/DDBJ databases">
        <authorList>
            <person name="Petersen C."/>
        </authorList>
    </citation>
    <scope>NUCLEOTIDE SEQUENCE</scope>
    <source>
        <strain evidence="1">IBT 30728</strain>
    </source>
</reference>
<dbReference type="AlphaFoldDB" id="A0A9W9X4X0"/>
<dbReference type="GeneID" id="81625546"/>
<evidence type="ECO:0008006" key="3">
    <source>
        <dbReference type="Google" id="ProtNLM"/>
    </source>
</evidence>
<comment type="caution">
    <text evidence="1">The sequence shown here is derived from an EMBL/GenBank/DDBJ whole genome shotgun (WGS) entry which is preliminary data.</text>
</comment>
<dbReference type="InterPro" id="IPR043047">
    <property type="entry name" value="Hri1_N_sf"/>
</dbReference>
<name>A0A9W9X4X0_9EURO</name>
<protein>
    <recommendedName>
        <fullName evidence="3">Protein HRI1</fullName>
    </recommendedName>
</protein>
<gene>
    <name evidence="1" type="ORF">N7539_005695</name>
</gene>
<proteinExistence type="predicted"/>
<dbReference type="InterPro" id="IPR031818">
    <property type="entry name" value="Hri1"/>
</dbReference>
<reference evidence="1" key="2">
    <citation type="journal article" date="2023" name="IMA Fungus">
        <title>Comparative genomic study of the Penicillium genus elucidates a diverse pangenome and 15 lateral gene transfer events.</title>
        <authorList>
            <person name="Petersen C."/>
            <person name="Sorensen T."/>
            <person name="Nielsen M.R."/>
            <person name="Sondergaard T.E."/>
            <person name="Sorensen J.L."/>
            <person name="Fitzpatrick D.A."/>
            <person name="Frisvad J.C."/>
            <person name="Nielsen K.L."/>
        </authorList>
    </citation>
    <scope>NUCLEOTIDE SEQUENCE</scope>
    <source>
        <strain evidence="1">IBT 30728</strain>
    </source>
</reference>
<dbReference type="Pfam" id="PF16815">
    <property type="entry name" value="HRI1"/>
    <property type="match status" value="1"/>
</dbReference>
<keyword evidence="2" id="KW-1185">Reference proteome</keyword>
<accession>A0A9W9X4X0</accession>
<evidence type="ECO:0000313" key="2">
    <source>
        <dbReference type="Proteomes" id="UP001148312"/>
    </source>
</evidence>
<dbReference type="EMBL" id="JAPWDQ010000006">
    <property type="protein sequence ID" value="KAJ5483899.1"/>
    <property type="molecule type" value="Genomic_DNA"/>
</dbReference>
<sequence length="266" mass="29692">MAATGAQMGSTCSFSTRISLRWLPEPPSETTDTIVLSVGAWFLDLRMDKQSGNIDWAMAGTRIVENPNESPVNVRFTRELCSFNEIGMVDPATFSPLPNGDDLETGEMPRTDLPGAPMTAFEEVWRELPFRQGPEGPERGISWVLESDDRDRLTSDTEEPVTVTKVFVGRIWGTYMIFQQVQTHSREKDSEGKLFLRRSGGEVSARREEWNGSAWEKKYVVGPEGDALPSIMSGLDGEGQGSWRVPGEVVKISEKPFIVRAFEEIL</sequence>
<dbReference type="Gene3D" id="2.40.128.320">
    <property type="entry name" value="Protein HRI1, N-terminal domain"/>
    <property type="match status" value="1"/>
</dbReference>
<organism evidence="1 2">
    <name type="scientific">Penicillium diatomitis</name>
    <dbReference type="NCBI Taxonomy" id="2819901"/>
    <lineage>
        <taxon>Eukaryota</taxon>
        <taxon>Fungi</taxon>
        <taxon>Dikarya</taxon>
        <taxon>Ascomycota</taxon>
        <taxon>Pezizomycotina</taxon>
        <taxon>Eurotiomycetes</taxon>
        <taxon>Eurotiomycetidae</taxon>
        <taxon>Eurotiales</taxon>
        <taxon>Aspergillaceae</taxon>
        <taxon>Penicillium</taxon>
    </lineage>
</organism>
<dbReference type="CDD" id="cd11693">
    <property type="entry name" value="HRI1_C_like"/>
    <property type="match status" value="1"/>
</dbReference>
<dbReference type="Proteomes" id="UP001148312">
    <property type="component" value="Unassembled WGS sequence"/>
</dbReference>
<dbReference type="RefSeq" id="XP_056789169.1">
    <property type="nucleotide sequence ID" value="XM_056935297.1"/>
</dbReference>
<evidence type="ECO:0000313" key="1">
    <source>
        <dbReference type="EMBL" id="KAJ5483899.1"/>
    </source>
</evidence>